<feature type="domain" description="N-acetyltransferase" evidence="1">
    <location>
        <begin position="24"/>
        <end position="175"/>
    </location>
</feature>
<proteinExistence type="predicted"/>
<accession>A0A1G6HKK2</accession>
<dbReference type="Pfam" id="PF00583">
    <property type="entry name" value="Acetyltransf_1"/>
    <property type="match status" value="1"/>
</dbReference>
<sequence length="175" mass="20381">MLFLTSPTALRFEVVEKADALQIQAITDFVMAGREIMFPMLDHQVLPDDLFSFEQTFIAHDLGCFIIVYDQKKLVAVAGFKAYDQRFQTLFNVEGQRSVELVKLYVLPKYRRQQIATLVVQQLKQSAKEKNIDIIYLHTHPFLDGAKVFWQQQGFSILLQEQDPTWKTIHMSLRL</sequence>
<gene>
    <name evidence="2" type="ORF">SAMN05421733_106106</name>
</gene>
<dbReference type="PROSITE" id="PS51186">
    <property type="entry name" value="GNAT"/>
    <property type="match status" value="1"/>
</dbReference>
<dbReference type="CDD" id="cd04301">
    <property type="entry name" value="NAT_SF"/>
    <property type="match status" value="1"/>
</dbReference>
<name>A0A1G6HKK2_9GAMM</name>
<reference evidence="3" key="1">
    <citation type="submission" date="2016-09" db="EMBL/GenBank/DDBJ databases">
        <authorList>
            <person name="Varghese N."/>
            <person name="Submissions S."/>
        </authorList>
    </citation>
    <scope>NUCLEOTIDE SEQUENCE [LARGE SCALE GENOMIC DNA]</scope>
    <source>
        <strain evidence="3">ANC 4422</strain>
    </source>
</reference>
<evidence type="ECO:0000313" key="3">
    <source>
        <dbReference type="Proteomes" id="UP000242501"/>
    </source>
</evidence>
<keyword evidence="2" id="KW-0808">Transferase</keyword>
<dbReference type="InterPro" id="IPR000182">
    <property type="entry name" value="GNAT_dom"/>
</dbReference>
<evidence type="ECO:0000313" key="2">
    <source>
        <dbReference type="EMBL" id="SDB94731.1"/>
    </source>
</evidence>
<dbReference type="GO" id="GO:0016747">
    <property type="term" value="F:acyltransferase activity, transferring groups other than amino-acyl groups"/>
    <property type="evidence" value="ECO:0007669"/>
    <property type="project" value="InterPro"/>
</dbReference>
<dbReference type="AlphaFoldDB" id="A0A1G6HKK2"/>
<dbReference type="Proteomes" id="UP000242501">
    <property type="component" value="Unassembled WGS sequence"/>
</dbReference>
<dbReference type="Gene3D" id="3.40.630.30">
    <property type="match status" value="1"/>
</dbReference>
<evidence type="ECO:0000259" key="1">
    <source>
        <dbReference type="PROSITE" id="PS51186"/>
    </source>
</evidence>
<keyword evidence="3" id="KW-1185">Reference proteome</keyword>
<dbReference type="STRING" id="1219383.SAMN05421733_106106"/>
<dbReference type="SUPFAM" id="SSF55729">
    <property type="entry name" value="Acyl-CoA N-acyltransferases (Nat)"/>
    <property type="match status" value="1"/>
</dbReference>
<protein>
    <submittedName>
        <fullName evidence="2">Acetyltransferase (GNAT) family protein</fullName>
    </submittedName>
</protein>
<dbReference type="OrthoDB" id="6703393at2"/>
<organism evidence="2 3">
    <name type="scientific">Acinetobacter boissieri</name>
    <dbReference type="NCBI Taxonomy" id="1219383"/>
    <lineage>
        <taxon>Bacteria</taxon>
        <taxon>Pseudomonadati</taxon>
        <taxon>Pseudomonadota</taxon>
        <taxon>Gammaproteobacteria</taxon>
        <taxon>Moraxellales</taxon>
        <taxon>Moraxellaceae</taxon>
        <taxon>Acinetobacter</taxon>
    </lineage>
</organism>
<dbReference type="InterPro" id="IPR016181">
    <property type="entry name" value="Acyl_CoA_acyltransferase"/>
</dbReference>
<dbReference type="EMBL" id="FMYL01000006">
    <property type="protein sequence ID" value="SDB94731.1"/>
    <property type="molecule type" value="Genomic_DNA"/>
</dbReference>
<dbReference type="RefSeq" id="WP_092748217.1">
    <property type="nucleotide sequence ID" value="NZ_FMYL01000006.1"/>
</dbReference>